<keyword evidence="2" id="KW-0963">Cytoplasm</keyword>
<feature type="coiled-coil region" evidence="4">
    <location>
        <begin position="122"/>
        <end position="149"/>
    </location>
</feature>
<feature type="compositionally biased region" description="Basic and acidic residues" evidence="5">
    <location>
        <begin position="820"/>
        <end position="847"/>
    </location>
</feature>
<dbReference type="GO" id="GO:0005814">
    <property type="term" value="C:centriole"/>
    <property type="evidence" value="ECO:0007669"/>
    <property type="project" value="TreeGrafter"/>
</dbReference>
<reference evidence="7" key="3">
    <citation type="submission" date="2025-09" db="UniProtKB">
        <authorList>
            <consortium name="Ensembl"/>
        </authorList>
    </citation>
    <scope>IDENTIFICATION</scope>
</reference>
<evidence type="ECO:0000313" key="7">
    <source>
        <dbReference type="Ensembl" id="ENSECRP00000005764.1"/>
    </source>
</evidence>
<dbReference type="Pfam" id="PF15309">
    <property type="entry name" value="ALMS_motif"/>
    <property type="match status" value="1"/>
</dbReference>
<keyword evidence="4" id="KW-0175">Coiled coil</keyword>
<protein>
    <recommendedName>
        <fullName evidence="6">ALMS motif domain-containing protein</fullName>
    </recommendedName>
</protein>
<feature type="compositionally biased region" description="Low complexity" evidence="5">
    <location>
        <begin position="1235"/>
        <end position="1246"/>
    </location>
</feature>
<sequence length="1863" mass="208716">MTEYVILKKQKMKRKIAKMKRLRLSPNEEAQLLKEEFDRRRKLRLQQVREQERYISYKLRKEVQQRRSDEHNNLAEQLKVEWQKEQADKTKTLEAVYHNSMKSIGEGHRNAKENEPDWAAIAQKVAENKQKAEERHREALKELKFQRGRRLEDETRHIQARQKALMLEKERALKIASLPPVLPDPIECLDLQKHPHVKLYDADSYSFSYHHLPEICVDRENNGGQLNACEAAAVEGKRIDELQKEEEQERKEQIEKARLRGCHALHVVHLQQDKERLMKELEQLQQADLARRRRKVASMPPQLFEPPYRRQEIKKDWQRQLEFAFEDMYTGEKKVKGDVLCLNPEPLPEPSIGTQDEELNLTLEPEAAAGSMEDFVESEEAKISRKSPVPELEQPGPVVAKQSLQNLISRIRTQRQQWISRRETERCSNAVTTESGSVSNEGQIAPQEDVKEVDDQVVCSEENKMSSEEPVIAGSSSLLHPNEQAFKIQSALERRKQEEELELKKQEQETLLAQLEEQKRILELRLKEAQVEKDQIQAQMKKDQEKAISIENAYKQQVYPATDEHFLDVVATDSEHLQMIRQYQQRCLEQNRRHKQCVDEAQKRLNDYRMMLMKRYPQMSTSLSKPCSSGTTVSCYTPVTQAEVLREDESHLSLAKQVDQQEGKLLAHNPSTLQMECQEKKFPPYGASKNNNLPKTCAGGSSEINEGSIYSYVKTSFQLAEPQGEQQSDNYNLKHESLKNMPVDMEEVKLHSEREMLEHDVPGTEPSFSKSLVPAVHERGVVLSLEEIHAKHRRLCELQEKLNRQQEAILQRQKSQSKQLSEKLNEPERGTQRQDIPKEEQTSKEQEPIMNNSKISKLNPSCFGKGAELQASKSSLHESSAKDQDRMSLLSSLTGGIVDSFHHDKEYHNRPIKPPLAKHRLGTLASISQHELSAIPEVETPVSDSLAIGDSSECNSSASGSDGVDNSVSSQVDTAMFSSTHRETSCASRHLTWRERLELESSLSSDLTLPSLVSTDLPSYSADVGRGVVRYPGRLTSQSTADIQTGELVLPQVSSLHDEDCCSTTLSTGSCSPLSEELGATATGSSLHSVLADDTKSYLTPFYPTSAGHFESLQQFSPLSTDVPARFDSCLIQNLINKYTKVLSRTLEDGSFHGLPAALDTSGLANSSANHPYLVPDLDSSQNFQPLRPVLDFEVEVNLSPRAQRLSAYCGGTVKEQGNLELKFLTASHGEVEKSSLTSSPGSSLSREYNPATVPVSATPTEVSSDETTAPQSVKNFKGTQPVIDISVASSPQPVTHSLGGSGYNTGGRNYLQKKIFDSGKLLLTQSGKDHFKLVDSPLVNFQDEKSSALPVAHDSFEFGIGKFHSTLLSSKLDSSQHFPPLHSSLDLDLLTTISSPHSELQCQTCNHSNSEKAPSISVSEHLLNSTVKNGEVGAVPASFALEVQEDTRPAVNNTDDGASCGLLSENLYPLQINSCSSEETLPVSLPSSLSCVTTTTTTTDSSQHNGDILVSCTSDTAIQSTVRDECLQCEEESLQLSETSVEQMRSESVENLPEIQESFYQLDATHSAVCGSDLIETNCTDLPCSPKIPVTAWNTSQEIARLESFPRSTILESISMPKERSIIPIWETDSGAGILEEPELTLVSLDETILLEQNSLQAENAKDNGSIPGNLSKGSRLVHSPKETSADLPAEIKDSAHTVSEAVTSLSSTNEKTSSAEVRFLNSHSSSMNLQEMFQQKKAATLRRSAQRVQAIKNKDRPSKPPNVIKDVHSQREGQVQCTAVKQVELGKFTKVGEVKVNTPEQRKAAEAEMYERTERLYNQLCEVKQKRDMKMRQEAYAKNRQKAKEFQKKILQKCRNKQNHS</sequence>
<dbReference type="InterPro" id="IPR029299">
    <property type="entry name" value="ALMS_motif"/>
</dbReference>
<feature type="compositionally biased region" description="Basic residues" evidence="5">
    <location>
        <begin position="1852"/>
        <end position="1863"/>
    </location>
</feature>
<evidence type="ECO:0000256" key="2">
    <source>
        <dbReference type="ARBA" id="ARBA00022490"/>
    </source>
</evidence>
<dbReference type="PANTHER" id="PTHR21553">
    <property type="entry name" value="ALMS1-RELATED"/>
    <property type="match status" value="1"/>
</dbReference>
<dbReference type="GO" id="GO:0005813">
    <property type="term" value="C:centrosome"/>
    <property type="evidence" value="ECO:0007669"/>
    <property type="project" value="UniProtKB-SubCell"/>
</dbReference>
<feature type="compositionally biased region" description="Basic and acidic residues" evidence="5">
    <location>
        <begin position="1834"/>
        <end position="1850"/>
    </location>
</feature>
<dbReference type="Proteomes" id="UP000694620">
    <property type="component" value="Chromosome 4"/>
</dbReference>
<comment type="subcellular location">
    <subcellularLocation>
        <location evidence="1">Cytoplasm</location>
        <location evidence="1">Cytoskeleton</location>
        <location evidence="1">Microtubule organizing center</location>
        <location evidence="1">Centrosome</location>
    </subcellularLocation>
</comment>
<feature type="region of interest" description="Disordered" evidence="5">
    <location>
        <begin position="808"/>
        <end position="857"/>
    </location>
</feature>
<accession>A0A8C4RPP7</accession>
<dbReference type="Ensembl" id="ENSECRT00000005863.1">
    <property type="protein sequence ID" value="ENSECRP00000005764.1"/>
    <property type="gene ID" value="ENSECRG00000003849.1"/>
</dbReference>
<evidence type="ECO:0000256" key="1">
    <source>
        <dbReference type="ARBA" id="ARBA00004300"/>
    </source>
</evidence>
<feature type="region of interest" description="Disordered" evidence="5">
    <location>
        <begin position="1231"/>
        <end position="1276"/>
    </location>
</feature>
<name>A0A8C4RPP7_ERPCA</name>
<reference evidence="7" key="1">
    <citation type="submission" date="2021-06" db="EMBL/GenBank/DDBJ databases">
        <authorList>
            <consortium name="Wellcome Sanger Institute Data Sharing"/>
        </authorList>
    </citation>
    <scope>NUCLEOTIDE SEQUENCE [LARGE SCALE GENOMIC DNA]</scope>
</reference>
<evidence type="ECO:0000256" key="3">
    <source>
        <dbReference type="ARBA" id="ARBA00023212"/>
    </source>
</evidence>
<feature type="coiled-coil region" evidence="4">
    <location>
        <begin position="489"/>
        <end position="553"/>
    </location>
</feature>
<feature type="region of interest" description="Disordered" evidence="5">
    <location>
        <begin position="1657"/>
        <end position="1686"/>
    </location>
</feature>
<dbReference type="GO" id="GO:0046599">
    <property type="term" value="P:regulation of centriole replication"/>
    <property type="evidence" value="ECO:0007669"/>
    <property type="project" value="TreeGrafter"/>
</dbReference>
<evidence type="ECO:0000259" key="6">
    <source>
        <dbReference type="Pfam" id="PF15309"/>
    </source>
</evidence>
<evidence type="ECO:0000256" key="4">
    <source>
        <dbReference type="SAM" id="Coils"/>
    </source>
</evidence>
<organism evidence="7 8">
    <name type="scientific">Erpetoichthys calabaricus</name>
    <name type="common">Rope fish</name>
    <name type="synonym">Calamoichthys calabaricus</name>
    <dbReference type="NCBI Taxonomy" id="27687"/>
    <lineage>
        <taxon>Eukaryota</taxon>
        <taxon>Metazoa</taxon>
        <taxon>Chordata</taxon>
        <taxon>Craniata</taxon>
        <taxon>Vertebrata</taxon>
        <taxon>Euteleostomi</taxon>
        <taxon>Actinopterygii</taxon>
        <taxon>Polypteriformes</taxon>
        <taxon>Polypteridae</taxon>
        <taxon>Erpetoichthys</taxon>
    </lineage>
</organism>
<evidence type="ECO:0000256" key="5">
    <source>
        <dbReference type="SAM" id="MobiDB-lite"/>
    </source>
</evidence>
<keyword evidence="8" id="KW-1185">Reference proteome</keyword>
<feature type="compositionally biased region" description="Low complexity" evidence="5">
    <location>
        <begin position="810"/>
        <end position="819"/>
    </location>
</feature>
<feature type="compositionally biased region" description="Polar residues" evidence="5">
    <location>
        <begin position="1256"/>
        <end position="1276"/>
    </location>
</feature>
<evidence type="ECO:0000313" key="8">
    <source>
        <dbReference type="Proteomes" id="UP000694620"/>
    </source>
</evidence>
<reference evidence="7" key="2">
    <citation type="submission" date="2025-08" db="UniProtKB">
        <authorList>
            <consortium name="Ensembl"/>
        </authorList>
    </citation>
    <scope>IDENTIFICATION</scope>
</reference>
<feature type="coiled-coil region" evidence="4">
    <location>
        <begin position="232"/>
        <end position="290"/>
    </location>
</feature>
<keyword evidence="3" id="KW-0206">Cytoskeleton</keyword>
<dbReference type="GeneTree" id="ENSGT00940000153123"/>
<dbReference type="GO" id="GO:0005829">
    <property type="term" value="C:cytosol"/>
    <property type="evidence" value="ECO:0007669"/>
    <property type="project" value="TreeGrafter"/>
</dbReference>
<feature type="region of interest" description="Disordered" evidence="5">
    <location>
        <begin position="945"/>
        <end position="968"/>
    </location>
</feature>
<proteinExistence type="predicted"/>
<gene>
    <name evidence="7" type="primary">cep295</name>
</gene>
<feature type="region of interest" description="Disordered" evidence="5">
    <location>
        <begin position="1834"/>
        <end position="1863"/>
    </location>
</feature>
<dbReference type="PANTHER" id="PTHR21553:SF26">
    <property type="entry name" value="ALMS MOTIF DOMAIN-CONTAINING PROTEIN"/>
    <property type="match status" value="1"/>
</dbReference>
<feature type="compositionally biased region" description="Low complexity" evidence="5">
    <location>
        <begin position="955"/>
        <end position="968"/>
    </location>
</feature>
<feature type="domain" description="ALMS motif" evidence="6">
    <location>
        <begin position="1728"/>
        <end position="1857"/>
    </location>
</feature>